<dbReference type="Gene3D" id="3.30.379.10">
    <property type="entry name" value="Chitobiase/beta-hexosaminidase domain 2-like"/>
    <property type="match status" value="1"/>
</dbReference>
<dbReference type="EC" id="3.2.1.131" evidence="5"/>
<evidence type="ECO:0000259" key="4">
    <source>
        <dbReference type="Pfam" id="PF07488"/>
    </source>
</evidence>
<protein>
    <submittedName>
        <fullName evidence="5">Xylan alpha-(1-&gt;2)-glucuronosidase</fullName>
        <ecNumber evidence="5">3.2.1.131</ecNumber>
    </submittedName>
</protein>
<reference evidence="5 6" key="1">
    <citation type="journal article" date="2019" name="Anaerobe">
        <title>Detection of Robinsoniella peoriensis in multiple bone samples of a trauma patient.</title>
        <authorList>
            <person name="Schrottner P."/>
            <person name="Hartwich K."/>
            <person name="Bunk B."/>
            <person name="Schober I."/>
            <person name="Helbig S."/>
            <person name="Rudolph W.W."/>
            <person name="Gunzer F."/>
        </authorList>
    </citation>
    <scope>NUCLEOTIDE SEQUENCE [LARGE SCALE GENOMIC DNA]</scope>
    <source>
        <strain evidence="5 6">DSM 106044</strain>
    </source>
</reference>
<dbReference type="InterPro" id="IPR011395">
    <property type="entry name" value="Glyco_hydro_67_aGlcAse"/>
</dbReference>
<evidence type="ECO:0000256" key="2">
    <source>
        <dbReference type="PIRSR" id="PIRSR029900-1"/>
    </source>
</evidence>
<dbReference type="InterPro" id="IPR011100">
    <property type="entry name" value="Glyco_hydro_67_cat"/>
</dbReference>
<proteinExistence type="predicted"/>
<dbReference type="SUPFAM" id="SSF55545">
    <property type="entry name" value="beta-N-acetylhexosaminidase-like domain"/>
    <property type="match status" value="1"/>
</dbReference>
<accession>A0A4U8Q4X9</accession>
<evidence type="ECO:0000259" key="3">
    <source>
        <dbReference type="Pfam" id="PF07477"/>
    </source>
</evidence>
<dbReference type="Proteomes" id="UP000306509">
    <property type="component" value="Unassembled WGS sequence"/>
</dbReference>
<dbReference type="PIRSF" id="PIRSF029900">
    <property type="entry name" value="Alpha-glucuronds"/>
    <property type="match status" value="1"/>
</dbReference>
<feature type="active site" description="Proton acceptor" evidence="2">
    <location>
        <position position="375"/>
    </location>
</feature>
<dbReference type="RefSeq" id="WP_138003580.1">
    <property type="nucleotide sequence ID" value="NZ_QGQD01000078.1"/>
</dbReference>
<feature type="active site" description="Proton donor" evidence="2">
    <location>
        <position position="268"/>
    </location>
</feature>
<dbReference type="InterPro" id="IPR017853">
    <property type="entry name" value="GH"/>
</dbReference>
<dbReference type="SUPFAM" id="SSF51445">
    <property type="entry name" value="(Trans)glycosidases"/>
    <property type="match status" value="1"/>
</dbReference>
<evidence type="ECO:0000313" key="5">
    <source>
        <dbReference type="EMBL" id="TLC99052.1"/>
    </source>
</evidence>
<sequence>MSYENAWLNYRMRQDCRDKKYFSKVYAGDNCLYTQTAVRELEIAAREILDIKTERVGNCETAGIWLKLDQNSEAGEEGYHIREKDGRIIISSAGGRGLLYGSFALIRRLQLEQTLEGICIEQVPSNPYRMLNHWDNMDGSIERGYSGNSFFFQDEMVLVNERTRAYARLAASAGINASVINNVNVRGNATKLITDVYGEELRQMSEIFAQYGIRLFLSLNFAAPMELGNLDTADPLDDRVKAWWKEAMADIFGRIPNLGGFLVKADSEGRPGPFTYGRDHADGANTLAEAAAPHGGVIIWRCFVYNCQQDWRDRKTDRAKAGYENFMPLDGKFKENVILQIKNGPMDFQVREPLSPLLDGLQDTNQILEVQIAQEYTGQQRHICYLIPMFKEISDGSFRKNNWGMAAISNTGNDENWTGHDLAAANLYGFGRLSFDSELTAEEIAEEWAVCTFGKNEKVTKTVVKMLLMSWPAYEKYTSPLGIGWMVNPNHHYGPNVDGYEYDRWGTYHRADHLGIGVDRSSRGTGYARQYREPLASIYENILTCPEELLLFFHHVPYTYRLRSGKTLIQHIYDTHFEGAQDAAELAVLWDSLEGCISEKVFERVKKRLEHQKEHAGEWRDQINTYFFRKSMIPDEKGRHIYE</sequence>
<dbReference type="GO" id="GO:0005576">
    <property type="term" value="C:extracellular region"/>
    <property type="evidence" value="ECO:0007669"/>
    <property type="project" value="InterPro"/>
</dbReference>
<dbReference type="GO" id="GO:0046559">
    <property type="term" value="F:alpha-glucuronidase activity"/>
    <property type="evidence" value="ECO:0007669"/>
    <property type="project" value="InterPro"/>
</dbReference>
<keyword evidence="6" id="KW-1185">Reference proteome</keyword>
<dbReference type="GO" id="GO:0033939">
    <property type="term" value="F:xylan alpha-1,2-glucuronosidase activity"/>
    <property type="evidence" value="ECO:0007669"/>
    <property type="project" value="UniProtKB-EC"/>
</dbReference>
<evidence type="ECO:0000313" key="6">
    <source>
        <dbReference type="Proteomes" id="UP000306509"/>
    </source>
</evidence>
<dbReference type="EMBL" id="QGQD01000078">
    <property type="protein sequence ID" value="TLC99052.1"/>
    <property type="molecule type" value="Genomic_DNA"/>
</dbReference>
<dbReference type="Gene3D" id="3.20.20.80">
    <property type="entry name" value="Glycosidases"/>
    <property type="match status" value="1"/>
</dbReference>
<dbReference type="PANTHER" id="PTHR39207:SF1">
    <property type="entry name" value="ALPHA-GLUCURONIDASE A"/>
    <property type="match status" value="1"/>
</dbReference>
<evidence type="ECO:0000256" key="1">
    <source>
        <dbReference type="ARBA" id="ARBA00022801"/>
    </source>
</evidence>
<organism evidence="5 6">
    <name type="scientific">Robinsoniella peoriensis</name>
    <dbReference type="NCBI Taxonomy" id="180332"/>
    <lineage>
        <taxon>Bacteria</taxon>
        <taxon>Bacillati</taxon>
        <taxon>Bacillota</taxon>
        <taxon>Clostridia</taxon>
        <taxon>Lachnospirales</taxon>
        <taxon>Lachnospiraceae</taxon>
        <taxon>Robinsoniella</taxon>
    </lineage>
</organism>
<dbReference type="InterPro" id="IPR011099">
    <property type="entry name" value="Glyco_hydro_67_C"/>
</dbReference>
<dbReference type="InterPro" id="IPR029018">
    <property type="entry name" value="Hex-like_dom2"/>
</dbReference>
<dbReference type="InterPro" id="IPR037054">
    <property type="entry name" value="A-glucoronidase_C_sf"/>
</dbReference>
<dbReference type="AlphaFoldDB" id="A0A4U8Q4X9"/>
<name>A0A4U8Q4X9_9FIRM</name>
<gene>
    <name evidence="5" type="primary">aguA</name>
    <name evidence="5" type="ORF">DSM106044_04199</name>
</gene>
<dbReference type="Pfam" id="PF07477">
    <property type="entry name" value="Glyco_hydro_67C"/>
    <property type="match status" value="1"/>
</dbReference>
<dbReference type="Pfam" id="PF07488">
    <property type="entry name" value="Glyco_hydro_67M"/>
    <property type="match status" value="1"/>
</dbReference>
<comment type="caution">
    <text evidence="5">The sequence shown here is derived from an EMBL/GenBank/DDBJ whole genome shotgun (WGS) entry which is preliminary data.</text>
</comment>
<feature type="domain" description="Glycosyl hydrolase family 67 C-terminal" evidence="3">
    <location>
        <begin position="418"/>
        <end position="639"/>
    </location>
</feature>
<keyword evidence="5" id="KW-0326">Glycosidase</keyword>
<keyword evidence="1 5" id="KW-0378">Hydrolase</keyword>
<dbReference type="GO" id="GO:0045493">
    <property type="term" value="P:xylan catabolic process"/>
    <property type="evidence" value="ECO:0007669"/>
    <property type="project" value="InterPro"/>
</dbReference>
<dbReference type="PANTHER" id="PTHR39207">
    <property type="entry name" value="ALPHA-GLUCURONIDASE A"/>
    <property type="match status" value="1"/>
</dbReference>
<dbReference type="Gene3D" id="3.90.1330.10">
    <property type="entry name" value="Alpha-glucuronidase, C-terminal domain"/>
    <property type="match status" value="1"/>
</dbReference>
<feature type="active site" description="Proton acceptor" evidence="2">
    <location>
        <position position="347"/>
    </location>
</feature>
<feature type="domain" description="Glycosyl hydrolase family 67 catalytic" evidence="4">
    <location>
        <begin position="109"/>
        <end position="402"/>
    </location>
</feature>
<dbReference type="STRING" id="180332.GCA_000797495_05715"/>